<evidence type="ECO:0000256" key="1">
    <source>
        <dbReference type="SAM" id="MobiDB-lite"/>
    </source>
</evidence>
<evidence type="ECO:0000313" key="3">
    <source>
        <dbReference type="Proteomes" id="UP000324222"/>
    </source>
</evidence>
<gene>
    <name evidence="2" type="ORF">E2C01_069829</name>
</gene>
<sequence length="68" mass="7384">MVGDHSQLSGPVTRGQGEEKRSTLKVLIIPHECASTSNPGTITSRTHTVTKVGQWAISIFATVPREQR</sequence>
<organism evidence="2 3">
    <name type="scientific">Portunus trituberculatus</name>
    <name type="common">Swimming crab</name>
    <name type="synonym">Neptunus trituberculatus</name>
    <dbReference type="NCBI Taxonomy" id="210409"/>
    <lineage>
        <taxon>Eukaryota</taxon>
        <taxon>Metazoa</taxon>
        <taxon>Ecdysozoa</taxon>
        <taxon>Arthropoda</taxon>
        <taxon>Crustacea</taxon>
        <taxon>Multicrustacea</taxon>
        <taxon>Malacostraca</taxon>
        <taxon>Eumalacostraca</taxon>
        <taxon>Eucarida</taxon>
        <taxon>Decapoda</taxon>
        <taxon>Pleocyemata</taxon>
        <taxon>Brachyura</taxon>
        <taxon>Eubrachyura</taxon>
        <taxon>Portunoidea</taxon>
        <taxon>Portunidae</taxon>
        <taxon>Portuninae</taxon>
        <taxon>Portunus</taxon>
    </lineage>
</organism>
<comment type="caution">
    <text evidence="2">The sequence shown here is derived from an EMBL/GenBank/DDBJ whole genome shotgun (WGS) entry which is preliminary data.</text>
</comment>
<dbReference type="AlphaFoldDB" id="A0A5B7HVL3"/>
<protein>
    <submittedName>
        <fullName evidence="2">Uncharacterized protein</fullName>
    </submittedName>
</protein>
<feature type="compositionally biased region" description="Polar residues" evidence="1">
    <location>
        <begin position="1"/>
        <end position="10"/>
    </location>
</feature>
<feature type="region of interest" description="Disordered" evidence="1">
    <location>
        <begin position="1"/>
        <end position="22"/>
    </location>
</feature>
<keyword evidence="3" id="KW-1185">Reference proteome</keyword>
<evidence type="ECO:0000313" key="2">
    <source>
        <dbReference type="EMBL" id="MPC75442.1"/>
    </source>
</evidence>
<name>A0A5B7HVL3_PORTR</name>
<accession>A0A5B7HVL3</accession>
<proteinExistence type="predicted"/>
<dbReference type="EMBL" id="VSRR010041120">
    <property type="protein sequence ID" value="MPC75442.1"/>
    <property type="molecule type" value="Genomic_DNA"/>
</dbReference>
<reference evidence="2 3" key="1">
    <citation type="submission" date="2019-05" db="EMBL/GenBank/DDBJ databases">
        <title>Another draft genome of Portunus trituberculatus and its Hox gene families provides insights of decapod evolution.</title>
        <authorList>
            <person name="Jeong J.-H."/>
            <person name="Song I."/>
            <person name="Kim S."/>
            <person name="Choi T."/>
            <person name="Kim D."/>
            <person name="Ryu S."/>
            <person name="Kim W."/>
        </authorList>
    </citation>
    <scope>NUCLEOTIDE SEQUENCE [LARGE SCALE GENOMIC DNA]</scope>
    <source>
        <tissue evidence="2">Muscle</tissue>
    </source>
</reference>
<dbReference type="Proteomes" id="UP000324222">
    <property type="component" value="Unassembled WGS sequence"/>
</dbReference>